<feature type="region of interest" description="Disordered" evidence="1">
    <location>
        <begin position="1"/>
        <end position="39"/>
    </location>
</feature>
<accession>A0A445C667</accession>
<sequence>MKPILQTRLRVGQKRTGEDQQVGPPTGQSFIPNPDPDKPPTFFVMIDEEDFFYDNAGYHCYESEDLHSIPSDEDSEETPFFPHSNADAPVSQVRLKVGMEFETLNQFRKVVRKFNINIKRSNFFVRCDSTRSKAICYDEDCP</sequence>
<dbReference type="EMBL" id="SDMP01000007">
    <property type="protein sequence ID" value="RYR46388.1"/>
    <property type="molecule type" value="Genomic_DNA"/>
</dbReference>
<feature type="domain" description="Transposase MuDR plant" evidence="2">
    <location>
        <begin position="93"/>
        <end position="142"/>
    </location>
</feature>
<name>A0A445C667_ARAHY</name>
<evidence type="ECO:0000259" key="2">
    <source>
        <dbReference type="Pfam" id="PF03108"/>
    </source>
</evidence>
<dbReference type="Proteomes" id="UP000289738">
    <property type="component" value="Chromosome A07"/>
</dbReference>
<comment type="caution">
    <text evidence="3">The sequence shown here is derived from an EMBL/GenBank/DDBJ whole genome shotgun (WGS) entry which is preliminary data.</text>
</comment>
<evidence type="ECO:0000313" key="4">
    <source>
        <dbReference type="Proteomes" id="UP000289738"/>
    </source>
</evidence>
<dbReference type="Pfam" id="PF03108">
    <property type="entry name" value="DBD_Tnp_Mut"/>
    <property type="match status" value="1"/>
</dbReference>
<evidence type="ECO:0000256" key="1">
    <source>
        <dbReference type="SAM" id="MobiDB-lite"/>
    </source>
</evidence>
<protein>
    <recommendedName>
        <fullName evidence="2">Transposase MuDR plant domain-containing protein</fullName>
    </recommendedName>
</protein>
<evidence type="ECO:0000313" key="3">
    <source>
        <dbReference type="EMBL" id="RYR46388.1"/>
    </source>
</evidence>
<dbReference type="AlphaFoldDB" id="A0A445C667"/>
<organism evidence="3 4">
    <name type="scientific">Arachis hypogaea</name>
    <name type="common">Peanut</name>
    <dbReference type="NCBI Taxonomy" id="3818"/>
    <lineage>
        <taxon>Eukaryota</taxon>
        <taxon>Viridiplantae</taxon>
        <taxon>Streptophyta</taxon>
        <taxon>Embryophyta</taxon>
        <taxon>Tracheophyta</taxon>
        <taxon>Spermatophyta</taxon>
        <taxon>Magnoliopsida</taxon>
        <taxon>eudicotyledons</taxon>
        <taxon>Gunneridae</taxon>
        <taxon>Pentapetalae</taxon>
        <taxon>rosids</taxon>
        <taxon>fabids</taxon>
        <taxon>Fabales</taxon>
        <taxon>Fabaceae</taxon>
        <taxon>Papilionoideae</taxon>
        <taxon>50 kb inversion clade</taxon>
        <taxon>dalbergioids sensu lato</taxon>
        <taxon>Dalbergieae</taxon>
        <taxon>Pterocarpus clade</taxon>
        <taxon>Arachis</taxon>
    </lineage>
</organism>
<dbReference type="InterPro" id="IPR004332">
    <property type="entry name" value="Transposase_MuDR"/>
</dbReference>
<feature type="region of interest" description="Disordered" evidence="1">
    <location>
        <begin position="66"/>
        <end position="85"/>
    </location>
</feature>
<keyword evidence="4" id="KW-1185">Reference proteome</keyword>
<reference evidence="3 4" key="1">
    <citation type="submission" date="2019-01" db="EMBL/GenBank/DDBJ databases">
        <title>Sequencing of cultivated peanut Arachis hypogaea provides insights into genome evolution and oil improvement.</title>
        <authorList>
            <person name="Chen X."/>
        </authorList>
    </citation>
    <scope>NUCLEOTIDE SEQUENCE [LARGE SCALE GENOMIC DNA]</scope>
    <source>
        <strain evidence="4">cv. Fuhuasheng</strain>
        <tissue evidence="3">Leaves</tissue>
    </source>
</reference>
<proteinExistence type="predicted"/>
<gene>
    <name evidence="3" type="ORF">Ahy_A07g032128</name>
</gene>